<dbReference type="STRING" id="1850517.A8708_33465"/>
<dbReference type="Pfam" id="PF12804">
    <property type="entry name" value="NTP_transf_3"/>
    <property type="match status" value="1"/>
</dbReference>
<keyword evidence="10" id="KW-1185">Reference proteome</keyword>
<evidence type="ECO:0000256" key="6">
    <source>
        <dbReference type="ARBA" id="ARBA00023134"/>
    </source>
</evidence>
<dbReference type="Gene3D" id="3.90.550.10">
    <property type="entry name" value="Spore Coat Polysaccharide Biosynthesis Protein SpsA, Chain A"/>
    <property type="match status" value="1"/>
</dbReference>
<dbReference type="GO" id="GO:0016779">
    <property type="term" value="F:nucleotidyltransferase activity"/>
    <property type="evidence" value="ECO:0007669"/>
    <property type="project" value="TreeGrafter"/>
</dbReference>
<evidence type="ECO:0000256" key="7">
    <source>
        <dbReference type="ARBA" id="ARBA00023150"/>
    </source>
</evidence>
<evidence type="ECO:0000256" key="2">
    <source>
        <dbReference type="ARBA" id="ARBA00022679"/>
    </source>
</evidence>
<name>A0A198AKP5_9BACL</name>
<dbReference type="GO" id="GO:0046872">
    <property type="term" value="F:metal ion binding"/>
    <property type="evidence" value="ECO:0007669"/>
    <property type="project" value="UniProtKB-KW"/>
</dbReference>
<dbReference type="Proteomes" id="UP000078454">
    <property type="component" value="Unassembled WGS sequence"/>
</dbReference>
<dbReference type="AlphaFoldDB" id="A0A198AKP5"/>
<gene>
    <name evidence="9" type="ORF">A8708_33465</name>
</gene>
<evidence type="ECO:0000313" key="10">
    <source>
        <dbReference type="Proteomes" id="UP000078454"/>
    </source>
</evidence>
<dbReference type="EMBL" id="LYPB01000046">
    <property type="protein sequence ID" value="OAS22084.1"/>
    <property type="molecule type" value="Genomic_DNA"/>
</dbReference>
<comment type="caution">
    <text evidence="9">The sequence shown here is derived from an EMBL/GenBank/DDBJ whole genome shotgun (WGS) entry which is preliminary data.</text>
</comment>
<keyword evidence="1" id="KW-0963">Cytoplasm</keyword>
<dbReference type="InterPro" id="IPR029044">
    <property type="entry name" value="Nucleotide-diphossugar_trans"/>
</dbReference>
<keyword evidence="3" id="KW-0479">Metal-binding</keyword>
<proteinExistence type="predicted"/>
<organism evidence="9 10">
    <name type="scientific">Paenibacillus oryzisoli</name>
    <dbReference type="NCBI Taxonomy" id="1850517"/>
    <lineage>
        <taxon>Bacteria</taxon>
        <taxon>Bacillati</taxon>
        <taxon>Bacillota</taxon>
        <taxon>Bacilli</taxon>
        <taxon>Bacillales</taxon>
        <taxon>Paenibacillaceae</taxon>
        <taxon>Paenibacillus</taxon>
    </lineage>
</organism>
<keyword evidence="4" id="KW-0547">Nucleotide-binding</keyword>
<dbReference type="InterPro" id="IPR025877">
    <property type="entry name" value="MobA-like_NTP_Trfase"/>
</dbReference>
<keyword evidence="6" id="KW-0342">GTP-binding</keyword>
<reference evidence="9 10" key="1">
    <citation type="submission" date="2016-05" db="EMBL/GenBank/DDBJ databases">
        <title>Paenibacillus sp. 1ZS3-15 nov., isolated from the rhizosphere soil.</title>
        <authorList>
            <person name="Zhang X.X."/>
            <person name="Zhang J."/>
        </authorList>
    </citation>
    <scope>NUCLEOTIDE SEQUENCE [LARGE SCALE GENOMIC DNA]</scope>
    <source>
        <strain evidence="9 10">1ZS3-15</strain>
    </source>
</reference>
<dbReference type="InterPro" id="IPR013482">
    <property type="entry name" value="Molybde_CF_guanTrfase"/>
</dbReference>
<keyword evidence="2" id="KW-0808">Transferase</keyword>
<keyword evidence="7" id="KW-0501">Molybdenum cofactor biosynthesis</keyword>
<evidence type="ECO:0000313" key="9">
    <source>
        <dbReference type="EMBL" id="OAS22084.1"/>
    </source>
</evidence>
<dbReference type="SUPFAM" id="SSF53448">
    <property type="entry name" value="Nucleotide-diphospho-sugar transferases"/>
    <property type="match status" value="1"/>
</dbReference>
<dbReference type="PANTHER" id="PTHR19136:SF81">
    <property type="entry name" value="MOLYBDENUM COFACTOR GUANYLYLTRANSFERASE"/>
    <property type="match status" value="1"/>
</dbReference>
<dbReference type="PANTHER" id="PTHR19136">
    <property type="entry name" value="MOLYBDENUM COFACTOR GUANYLYLTRANSFERASE"/>
    <property type="match status" value="1"/>
</dbReference>
<evidence type="ECO:0000256" key="5">
    <source>
        <dbReference type="ARBA" id="ARBA00022842"/>
    </source>
</evidence>
<evidence type="ECO:0000256" key="4">
    <source>
        <dbReference type="ARBA" id="ARBA00022741"/>
    </source>
</evidence>
<evidence type="ECO:0000256" key="1">
    <source>
        <dbReference type="ARBA" id="ARBA00022490"/>
    </source>
</evidence>
<evidence type="ECO:0000256" key="3">
    <source>
        <dbReference type="ARBA" id="ARBA00022723"/>
    </source>
</evidence>
<dbReference type="GO" id="GO:0005525">
    <property type="term" value="F:GTP binding"/>
    <property type="evidence" value="ECO:0007669"/>
    <property type="project" value="UniProtKB-KW"/>
</dbReference>
<sequence length="202" mass="22665">MLSGVILAGGANRRMNGEQKALLPFEGKPLIVRQLDAMKEICDELIVVTNDPRPYLNVVDRSVRIISDFFMGHGSLGGMHAALSLAKYASVWVVGCGMPFISSEAAQLLLRRKLEGFEAVVPLVADKLHPLHGIYDRAACAFHIGRLLNQGHTSVSTLLRHIFWSELGDQFWLERGIDMRFVSQMTTLEDYQYMKLLHTQLK</sequence>
<protein>
    <recommendedName>
        <fullName evidence="8">MobA-like NTP transferase domain-containing protein</fullName>
    </recommendedName>
</protein>
<feature type="domain" description="MobA-like NTP transferase" evidence="8">
    <location>
        <begin position="4"/>
        <end position="153"/>
    </location>
</feature>
<dbReference type="GO" id="GO:0006777">
    <property type="term" value="P:Mo-molybdopterin cofactor biosynthetic process"/>
    <property type="evidence" value="ECO:0007669"/>
    <property type="project" value="UniProtKB-KW"/>
</dbReference>
<keyword evidence="5" id="KW-0460">Magnesium</keyword>
<dbReference type="CDD" id="cd02503">
    <property type="entry name" value="MobA"/>
    <property type="match status" value="1"/>
</dbReference>
<evidence type="ECO:0000259" key="8">
    <source>
        <dbReference type="Pfam" id="PF12804"/>
    </source>
</evidence>
<accession>A0A198AKP5</accession>
<dbReference type="RefSeq" id="WP_068662271.1">
    <property type="nucleotide sequence ID" value="NZ_LYPB01000046.1"/>
</dbReference>